<dbReference type="PROSITE" id="PS51257">
    <property type="entry name" value="PROKAR_LIPOPROTEIN"/>
    <property type="match status" value="1"/>
</dbReference>
<feature type="transmembrane region" description="Helical" evidence="5">
    <location>
        <begin position="132"/>
        <end position="155"/>
    </location>
</feature>
<feature type="transmembrane region" description="Helical" evidence="5">
    <location>
        <begin position="193"/>
        <end position="212"/>
    </location>
</feature>
<dbReference type="PANTHER" id="PTHR37422:SF17">
    <property type="entry name" value="O-ANTIGEN LIGASE"/>
    <property type="match status" value="1"/>
</dbReference>
<feature type="transmembrane region" description="Helical" evidence="5">
    <location>
        <begin position="76"/>
        <end position="92"/>
    </location>
</feature>
<sequence>MEPLTRPIRVVFDTKSWDYRSKTWLAYLAVFGVACGDTLRYALGWTGFWIWCGVMFLAVAFMLIKSKPMETIKRIPVQMVALYVALLFSALFSDYQGISFGAVGVSMATASLGLWLAHAFDWRHLLRVFTNVLRFALVASLLFELYAAILGTPIYKPFKNFEWKWVPDWANQWTEGNLFTGERIQGIVGNANLLAYLAMIGLVVFGVEYAVLGTSRWLSVLGLVSAGACVALSKSAGIGFALLAMVAAAAVSIAAEGKPYETRHRYYRFAWAAAAALAFLVFVYRSEIFGMIGKTPDMSGRTMIWRKVLGLIGNEPLTGYGWLSYWMPHLKPYEGLVKIDYVPYYQAHNAFLDMWLQGGMIAAGLLVALVVVTFVRLWQLAVRHTSALYLWPILVFVGLVVQNFTESRLLSELGWVMLTMFAVKVRDPEEWLEPLGRSPKRVRLLYQGLLRNRLQPRKDR</sequence>
<feature type="transmembrane region" description="Helical" evidence="5">
    <location>
        <begin position="266"/>
        <end position="284"/>
    </location>
</feature>
<gene>
    <name evidence="7" type="ORF">UFOPK1855_00312</name>
</gene>
<reference evidence="7" key="1">
    <citation type="submission" date="2020-05" db="EMBL/GenBank/DDBJ databases">
        <authorList>
            <person name="Chiriac C."/>
            <person name="Salcher M."/>
            <person name="Ghai R."/>
            <person name="Kavagutti S V."/>
        </authorList>
    </citation>
    <scope>NUCLEOTIDE SEQUENCE</scope>
</reference>
<feature type="transmembrane region" description="Helical" evidence="5">
    <location>
        <begin position="98"/>
        <end position="120"/>
    </location>
</feature>
<feature type="transmembrane region" description="Helical" evidence="5">
    <location>
        <begin position="224"/>
        <end position="254"/>
    </location>
</feature>
<dbReference type="Pfam" id="PF04932">
    <property type="entry name" value="Wzy_C"/>
    <property type="match status" value="1"/>
</dbReference>
<evidence type="ECO:0000259" key="6">
    <source>
        <dbReference type="Pfam" id="PF04932"/>
    </source>
</evidence>
<evidence type="ECO:0000256" key="1">
    <source>
        <dbReference type="ARBA" id="ARBA00004141"/>
    </source>
</evidence>
<protein>
    <submittedName>
        <fullName evidence="7">Unannotated protein</fullName>
    </submittedName>
</protein>
<dbReference type="EMBL" id="CAEZUW010000032">
    <property type="protein sequence ID" value="CAB4609280.1"/>
    <property type="molecule type" value="Genomic_DNA"/>
</dbReference>
<keyword evidence="4 5" id="KW-0472">Membrane</keyword>
<dbReference type="InterPro" id="IPR051533">
    <property type="entry name" value="WaaL-like"/>
</dbReference>
<feature type="transmembrane region" description="Helical" evidence="5">
    <location>
        <begin position="48"/>
        <end position="64"/>
    </location>
</feature>
<evidence type="ECO:0000256" key="2">
    <source>
        <dbReference type="ARBA" id="ARBA00022692"/>
    </source>
</evidence>
<proteinExistence type="predicted"/>
<evidence type="ECO:0000256" key="5">
    <source>
        <dbReference type="SAM" id="Phobius"/>
    </source>
</evidence>
<evidence type="ECO:0000256" key="4">
    <source>
        <dbReference type="ARBA" id="ARBA00023136"/>
    </source>
</evidence>
<feature type="domain" description="O-antigen ligase-related" evidence="6">
    <location>
        <begin position="223"/>
        <end position="366"/>
    </location>
</feature>
<organism evidence="7">
    <name type="scientific">freshwater metagenome</name>
    <dbReference type="NCBI Taxonomy" id="449393"/>
    <lineage>
        <taxon>unclassified sequences</taxon>
        <taxon>metagenomes</taxon>
        <taxon>ecological metagenomes</taxon>
    </lineage>
</organism>
<evidence type="ECO:0000313" key="7">
    <source>
        <dbReference type="EMBL" id="CAB4609280.1"/>
    </source>
</evidence>
<dbReference type="PANTHER" id="PTHR37422">
    <property type="entry name" value="TEICHURONIC ACID BIOSYNTHESIS PROTEIN TUAE"/>
    <property type="match status" value="1"/>
</dbReference>
<feature type="transmembrane region" description="Helical" evidence="5">
    <location>
        <begin position="387"/>
        <end position="405"/>
    </location>
</feature>
<name>A0A6J6H8X9_9ZZZZ</name>
<keyword evidence="3 5" id="KW-1133">Transmembrane helix</keyword>
<keyword evidence="2 5" id="KW-0812">Transmembrane</keyword>
<accession>A0A6J6H8X9</accession>
<evidence type="ECO:0000256" key="3">
    <source>
        <dbReference type="ARBA" id="ARBA00022989"/>
    </source>
</evidence>
<dbReference type="AlphaFoldDB" id="A0A6J6H8X9"/>
<dbReference type="GO" id="GO:0016020">
    <property type="term" value="C:membrane"/>
    <property type="evidence" value="ECO:0007669"/>
    <property type="project" value="UniProtKB-SubCell"/>
</dbReference>
<dbReference type="InterPro" id="IPR007016">
    <property type="entry name" value="O-antigen_ligase-rel_domated"/>
</dbReference>
<feature type="transmembrane region" description="Helical" evidence="5">
    <location>
        <begin position="354"/>
        <end position="375"/>
    </location>
</feature>
<comment type="subcellular location">
    <subcellularLocation>
        <location evidence="1">Membrane</location>
        <topology evidence="1">Multi-pass membrane protein</topology>
    </subcellularLocation>
</comment>